<feature type="domain" description="EamA" evidence="2">
    <location>
        <begin position="7"/>
        <end position="146"/>
    </location>
</feature>
<dbReference type="PANTHER" id="PTHR22911">
    <property type="entry name" value="ACYL-MALONYL CONDENSING ENZYME-RELATED"/>
    <property type="match status" value="1"/>
</dbReference>
<name>A0A2M9R5M9_9FLAO</name>
<keyword evidence="1" id="KW-0812">Transmembrane</keyword>
<dbReference type="OrthoDB" id="369870at2"/>
<gene>
    <name evidence="3" type="ORF">CDL10_06255</name>
</gene>
<dbReference type="GO" id="GO:0016020">
    <property type="term" value="C:membrane"/>
    <property type="evidence" value="ECO:0007669"/>
    <property type="project" value="InterPro"/>
</dbReference>
<evidence type="ECO:0000256" key="1">
    <source>
        <dbReference type="SAM" id="Phobius"/>
    </source>
</evidence>
<organism evidence="3 4">
    <name type="scientific">Avrilella dinanensis</name>
    <dbReference type="NCBI Taxonomy" id="2008672"/>
    <lineage>
        <taxon>Bacteria</taxon>
        <taxon>Pseudomonadati</taxon>
        <taxon>Bacteroidota</taxon>
        <taxon>Flavobacteriia</taxon>
        <taxon>Flavobacteriales</taxon>
        <taxon>Flavobacteriaceae</taxon>
        <taxon>Avrilella</taxon>
    </lineage>
</organism>
<keyword evidence="1" id="KW-0472">Membrane</keyword>
<feature type="transmembrane region" description="Helical" evidence="1">
    <location>
        <begin position="77"/>
        <end position="98"/>
    </location>
</feature>
<accession>A0A2M9R5M9</accession>
<evidence type="ECO:0000313" key="3">
    <source>
        <dbReference type="EMBL" id="PJR04168.1"/>
    </source>
</evidence>
<comment type="caution">
    <text evidence="3">The sequence shown here is derived from an EMBL/GenBank/DDBJ whole genome shotgun (WGS) entry which is preliminary data.</text>
</comment>
<keyword evidence="4" id="KW-1185">Reference proteome</keyword>
<protein>
    <recommendedName>
        <fullName evidence="2">EamA domain-containing protein</fullName>
    </recommendedName>
</protein>
<dbReference type="Pfam" id="PF00892">
    <property type="entry name" value="EamA"/>
    <property type="match status" value="2"/>
</dbReference>
<dbReference type="InterPro" id="IPR000620">
    <property type="entry name" value="EamA_dom"/>
</dbReference>
<dbReference type="Gene3D" id="1.10.3730.20">
    <property type="match status" value="1"/>
</dbReference>
<keyword evidence="1" id="KW-1133">Transmembrane helix</keyword>
<dbReference type="InterPro" id="IPR037185">
    <property type="entry name" value="EmrE-like"/>
</dbReference>
<dbReference type="EMBL" id="NIPO01000001">
    <property type="protein sequence ID" value="PJR04168.1"/>
    <property type="molecule type" value="Genomic_DNA"/>
</dbReference>
<feature type="domain" description="EamA" evidence="2">
    <location>
        <begin position="156"/>
        <end position="286"/>
    </location>
</feature>
<feature type="transmembrane region" description="Helical" evidence="1">
    <location>
        <begin position="213"/>
        <end position="234"/>
    </location>
</feature>
<proteinExistence type="predicted"/>
<dbReference type="SUPFAM" id="SSF103481">
    <property type="entry name" value="Multidrug resistance efflux transporter EmrE"/>
    <property type="match status" value="2"/>
</dbReference>
<dbReference type="AlphaFoldDB" id="A0A2M9R5M9"/>
<dbReference type="Proteomes" id="UP000231960">
    <property type="component" value="Unassembled WGS sequence"/>
</dbReference>
<reference evidence="3 4" key="1">
    <citation type="submission" date="2017-06" db="EMBL/GenBank/DDBJ databases">
        <title>Description of Avrilella dinanensis gen. nov. sp. nov.</title>
        <authorList>
            <person name="Leyer C."/>
            <person name="Sassi M."/>
            <person name="Minet J."/>
            <person name="Kayal S."/>
            <person name="Cattoir V."/>
        </authorList>
    </citation>
    <scope>NUCLEOTIDE SEQUENCE [LARGE SCALE GENOMIC DNA]</scope>
    <source>
        <strain evidence="3 4">UR159</strain>
    </source>
</reference>
<feature type="transmembrane region" description="Helical" evidence="1">
    <location>
        <begin position="104"/>
        <end position="126"/>
    </location>
</feature>
<feature type="transmembrane region" description="Helical" evidence="1">
    <location>
        <begin position="269"/>
        <end position="287"/>
    </location>
</feature>
<feature type="transmembrane region" description="Helical" evidence="1">
    <location>
        <begin position="7"/>
        <end position="24"/>
    </location>
</feature>
<feature type="transmembrane region" description="Helical" evidence="1">
    <location>
        <begin position="36"/>
        <end position="56"/>
    </location>
</feature>
<dbReference type="PANTHER" id="PTHR22911:SF137">
    <property type="entry name" value="SOLUTE CARRIER FAMILY 35 MEMBER G2-RELATED"/>
    <property type="match status" value="1"/>
</dbReference>
<feature type="transmembrane region" description="Helical" evidence="1">
    <location>
        <begin position="246"/>
        <end position="263"/>
    </location>
</feature>
<evidence type="ECO:0000259" key="2">
    <source>
        <dbReference type="Pfam" id="PF00892"/>
    </source>
</evidence>
<feature type="transmembrane region" description="Helical" evidence="1">
    <location>
        <begin position="133"/>
        <end position="150"/>
    </location>
</feature>
<sequence length="296" mass="34110">MSQKNYYIAGLMSFAIWGFMSLAIKPLIAYSSFSILFYRIFFAGLVGLVAFVIFRRKSLLSTRKKYAELIKKDKQKFWLYTISGTIFLMFNWLLFIYVVNNINVQTASFALFMAPIITAFLAYILLKERISGIKKAAIFISFIACVSYYMAQHGDILFALLTALCYSIYMITQKRNNYLPKDFIVVIQMVLMLILIMPYFFLVDFQLPSEISFYGWTMILGIVFTLLTLYLNLYALQGIPASTVGILLYISPIITFILAITYFKETVNPLQILSYLLILLAVVLFNYTSIRKISNL</sequence>
<evidence type="ECO:0000313" key="4">
    <source>
        <dbReference type="Proteomes" id="UP000231960"/>
    </source>
</evidence>
<feature type="transmembrane region" description="Helical" evidence="1">
    <location>
        <begin position="156"/>
        <end position="171"/>
    </location>
</feature>
<feature type="transmembrane region" description="Helical" evidence="1">
    <location>
        <begin position="183"/>
        <end position="201"/>
    </location>
</feature>
<dbReference type="RefSeq" id="WP_100677731.1">
    <property type="nucleotide sequence ID" value="NZ_NIPO01000001.1"/>
</dbReference>